<dbReference type="InterPro" id="IPR000086">
    <property type="entry name" value="NUDIX_hydrolase_dom"/>
</dbReference>
<dbReference type="InterPro" id="IPR020084">
    <property type="entry name" value="NUDIX_hydrolase_CS"/>
</dbReference>
<evidence type="ECO:0000256" key="2">
    <source>
        <dbReference type="ARBA" id="ARBA00001947"/>
    </source>
</evidence>
<dbReference type="PROSITE" id="PS00893">
    <property type="entry name" value="NUDIX_BOX"/>
    <property type="match status" value="1"/>
</dbReference>
<organism evidence="11">
    <name type="scientific">marine sediment metagenome</name>
    <dbReference type="NCBI Taxonomy" id="412755"/>
    <lineage>
        <taxon>unclassified sequences</taxon>
        <taxon>metagenomes</taxon>
        <taxon>ecological metagenomes</taxon>
    </lineage>
</organism>
<evidence type="ECO:0000256" key="6">
    <source>
        <dbReference type="ARBA" id="ARBA00022801"/>
    </source>
</evidence>
<evidence type="ECO:0000256" key="1">
    <source>
        <dbReference type="ARBA" id="ARBA00001946"/>
    </source>
</evidence>
<dbReference type="PRINTS" id="PR00502">
    <property type="entry name" value="NUDIXFAMILY"/>
</dbReference>
<comment type="similarity">
    <text evidence="3">Belongs to the Nudix hydrolase family. NudC subfamily.</text>
</comment>
<dbReference type="SUPFAM" id="SSF55811">
    <property type="entry name" value="Nudix"/>
    <property type="match status" value="1"/>
</dbReference>
<evidence type="ECO:0000313" key="11">
    <source>
        <dbReference type="EMBL" id="GAJ04754.1"/>
    </source>
</evidence>
<accession>X1THJ2</accession>
<evidence type="ECO:0000256" key="3">
    <source>
        <dbReference type="ARBA" id="ARBA00009595"/>
    </source>
</evidence>
<dbReference type="CDD" id="cd03429">
    <property type="entry name" value="NUDIX_NADH_pyrophosphatase_Nudt13"/>
    <property type="match status" value="1"/>
</dbReference>
<dbReference type="EMBL" id="BARW01030328">
    <property type="protein sequence ID" value="GAJ04754.1"/>
    <property type="molecule type" value="Genomic_DNA"/>
</dbReference>
<keyword evidence="6" id="KW-0378">Hydrolase</keyword>
<feature type="domain" description="Nudix hydrolase" evidence="10">
    <location>
        <begin position="1"/>
        <end position="92"/>
    </location>
</feature>
<evidence type="ECO:0000256" key="7">
    <source>
        <dbReference type="ARBA" id="ARBA00022842"/>
    </source>
</evidence>
<evidence type="ECO:0000256" key="9">
    <source>
        <dbReference type="ARBA" id="ARBA00023679"/>
    </source>
</evidence>
<dbReference type="AlphaFoldDB" id="X1THJ2"/>
<dbReference type="PROSITE" id="PS51462">
    <property type="entry name" value="NUDIX"/>
    <property type="match status" value="1"/>
</dbReference>
<dbReference type="GO" id="GO:0006742">
    <property type="term" value="P:NADP+ catabolic process"/>
    <property type="evidence" value="ECO:0007669"/>
    <property type="project" value="TreeGrafter"/>
</dbReference>
<sequence>MIVAVIKGNEILLTHAERFTPGLYSVVAGFVEPGETLEECVRRELREEVGIEVQNISYFGSQSWPFPSSLMVAFTAHYAGGEITLDETEIVD</sequence>
<name>X1THJ2_9ZZZZ</name>
<protein>
    <recommendedName>
        <fullName evidence="4">NAD(+) diphosphatase</fullName>
        <ecNumber evidence="4">3.6.1.22</ecNumber>
    </recommendedName>
</protein>
<gene>
    <name evidence="11" type="ORF">S12H4_48515</name>
</gene>
<comment type="cofactor">
    <cofactor evidence="2">
        <name>Zn(2+)</name>
        <dbReference type="ChEBI" id="CHEBI:29105"/>
    </cofactor>
</comment>
<dbReference type="Gene3D" id="3.90.79.10">
    <property type="entry name" value="Nucleoside Triphosphate Pyrophosphohydrolase"/>
    <property type="match status" value="1"/>
</dbReference>
<dbReference type="PANTHER" id="PTHR42904">
    <property type="entry name" value="NUDIX HYDROLASE, NUDC SUBFAMILY"/>
    <property type="match status" value="1"/>
</dbReference>
<dbReference type="InterPro" id="IPR015797">
    <property type="entry name" value="NUDIX_hydrolase-like_dom_sf"/>
</dbReference>
<comment type="caution">
    <text evidence="11">The sequence shown here is derived from an EMBL/GenBank/DDBJ whole genome shotgun (WGS) entry which is preliminary data.</text>
</comment>
<evidence type="ECO:0000259" key="10">
    <source>
        <dbReference type="PROSITE" id="PS51462"/>
    </source>
</evidence>
<dbReference type="GO" id="GO:0019677">
    <property type="term" value="P:NAD+ catabolic process"/>
    <property type="evidence" value="ECO:0007669"/>
    <property type="project" value="TreeGrafter"/>
</dbReference>
<evidence type="ECO:0000256" key="5">
    <source>
        <dbReference type="ARBA" id="ARBA00022723"/>
    </source>
</evidence>
<dbReference type="InterPro" id="IPR049734">
    <property type="entry name" value="NudC-like_C"/>
</dbReference>
<dbReference type="GO" id="GO:0035529">
    <property type="term" value="F:NADH pyrophosphatase activity"/>
    <property type="evidence" value="ECO:0007669"/>
    <property type="project" value="TreeGrafter"/>
</dbReference>
<dbReference type="PANTHER" id="PTHR42904:SF6">
    <property type="entry name" value="NAD-CAPPED RNA HYDROLASE NUDT12"/>
    <property type="match status" value="1"/>
</dbReference>
<keyword evidence="8" id="KW-0520">NAD</keyword>
<keyword evidence="5" id="KW-0479">Metal-binding</keyword>
<dbReference type="GO" id="GO:0046872">
    <property type="term" value="F:metal ion binding"/>
    <property type="evidence" value="ECO:0007669"/>
    <property type="project" value="UniProtKB-KW"/>
</dbReference>
<comment type="cofactor">
    <cofactor evidence="1">
        <name>Mg(2+)</name>
        <dbReference type="ChEBI" id="CHEBI:18420"/>
    </cofactor>
</comment>
<dbReference type="EC" id="3.6.1.22" evidence="4"/>
<dbReference type="Pfam" id="PF00293">
    <property type="entry name" value="NUDIX"/>
    <property type="match status" value="1"/>
</dbReference>
<feature type="non-terminal residue" evidence="11">
    <location>
        <position position="92"/>
    </location>
</feature>
<dbReference type="InterPro" id="IPR020476">
    <property type="entry name" value="Nudix_hydrolase"/>
</dbReference>
<dbReference type="GO" id="GO:0005829">
    <property type="term" value="C:cytosol"/>
    <property type="evidence" value="ECO:0007669"/>
    <property type="project" value="TreeGrafter"/>
</dbReference>
<proteinExistence type="inferred from homology"/>
<evidence type="ECO:0000256" key="4">
    <source>
        <dbReference type="ARBA" id="ARBA00012381"/>
    </source>
</evidence>
<evidence type="ECO:0000256" key="8">
    <source>
        <dbReference type="ARBA" id="ARBA00023027"/>
    </source>
</evidence>
<comment type="catalytic activity">
    <reaction evidence="9">
        <text>a 5'-end NAD(+)-phospho-ribonucleoside in mRNA + H2O = a 5'-end phospho-adenosine-phospho-ribonucleoside in mRNA + beta-nicotinamide D-ribonucleotide + 2 H(+)</text>
        <dbReference type="Rhea" id="RHEA:60876"/>
        <dbReference type="Rhea" id="RHEA-COMP:15698"/>
        <dbReference type="Rhea" id="RHEA-COMP:15719"/>
        <dbReference type="ChEBI" id="CHEBI:14649"/>
        <dbReference type="ChEBI" id="CHEBI:15377"/>
        <dbReference type="ChEBI" id="CHEBI:15378"/>
        <dbReference type="ChEBI" id="CHEBI:144029"/>
        <dbReference type="ChEBI" id="CHEBI:144051"/>
    </reaction>
    <physiologicalReaction direction="left-to-right" evidence="9">
        <dbReference type="Rhea" id="RHEA:60877"/>
    </physiologicalReaction>
</comment>
<dbReference type="InterPro" id="IPR050241">
    <property type="entry name" value="NAD-cap_RNA_hydrolase_NudC"/>
</dbReference>
<reference evidence="11" key="1">
    <citation type="journal article" date="2014" name="Front. Microbiol.">
        <title>High frequency of phylogenetically diverse reductive dehalogenase-homologous genes in deep subseafloor sedimentary metagenomes.</title>
        <authorList>
            <person name="Kawai M."/>
            <person name="Futagami T."/>
            <person name="Toyoda A."/>
            <person name="Takaki Y."/>
            <person name="Nishi S."/>
            <person name="Hori S."/>
            <person name="Arai W."/>
            <person name="Tsubouchi T."/>
            <person name="Morono Y."/>
            <person name="Uchiyama I."/>
            <person name="Ito T."/>
            <person name="Fujiyama A."/>
            <person name="Inagaki F."/>
            <person name="Takami H."/>
        </authorList>
    </citation>
    <scope>NUCLEOTIDE SEQUENCE</scope>
    <source>
        <strain evidence="11">Expedition CK06-06</strain>
    </source>
</reference>
<keyword evidence="7" id="KW-0460">Magnesium</keyword>